<evidence type="ECO:0000313" key="5">
    <source>
        <dbReference type="Proteomes" id="UP000077266"/>
    </source>
</evidence>
<dbReference type="InterPro" id="IPR045338">
    <property type="entry name" value="DUF6535"/>
</dbReference>
<feature type="transmembrane region" description="Helical" evidence="2">
    <location>
        <begin position="147"/>
        <end position="166"/>
    </location>
</feature>
<protein>
    <recommendedName>
        <fullName evidence="3">DUF6535 domain-containing protein</fullName>
    </recommendedName>
</protein>
<gene>
    <name evidence="4" type="ORF">EXIGLDRAFT_730277</name>
</gene>
<feature type="domain" description="DUF6535" evidence="3">
    <location>
        <begin position="52"/>
        <end position="230"/>
    </location>
</feature>
<feature type="transmembrane region" description="Helical" evidence="2">
    <location>
        <begin position="106"/>
        <end position="127"/>
    </location>
</feature>
<sequence>MSITNQATTATPSAQEPVKVGIRPTGADTDFKEKYPPDRELGHELDDTARVWKVYRGEAIAHDDALLKTWNETVNILLTFAGLFSAAVTSFVVASTDDLKPDPNAYVANLLFAMGNASGGNTSYFVHLPAPPPLGAAPTSLARVVNGLWFTSLFLSLAAALLCILIKQWLDEYTARTRGSAKHPLEWAQRRSFYFQGLTDWHVAVIVSFLPLFLHMALFLFLVGLTAFLWDLDSAIRWVLLLLMLLLIAVYTVSLFIPIWCAACPYATPLLAQLRNLALTALIGIHIARNLLSKVMIRHLLRRVCHYQVRPSLPTSAQNTDVDSSEGDSHMKYLLDQRFRRPFERVLRKMRTMEEAADFEARLECSALSWLVSDVSDSDAVAVAWQSLGALLEHPESRTCTHMRTILTGLVEYTGGYSALWKTSRLDGALDDLQLGRITRSALFIASSKASVLREILCDGLYDSDSLFLENTASPDAALIYSQLRPRKGVRVVHLLEEKGYRPLPSTALFLLHQLVPDAVNSATQPAIELLYYCDRWKLPTTVWNHFASILGLRCTGREANTSHECRESCVANALCASPMQLVQDKTHSTSHSRQSSVAPLNAYSRLWIVIRIVSGVDELQSVKLSADVWSVLTSTRSLSSRIRREDRISAKNWARALHKLLMSRHDTIYESFATKWNSTWSRLLRGYVPSHQTVVLDEGIDFDEGIDNVVAMLATNLDYFRPWRITMADPALRHARRRSALTLVESASIVICSTNPDMRIWSYVIALFVCEIPLFALLPTDRALTEAEHNEWVDLFVSAAQHLLVLDPRPWQTLRDAVAASTDNDVNSFFEGVHTRLTELGPCTKGDCARKAPTDSDWLSALGPRL</sequence>
<feature type="region of interest" description="Disordered" evidence="1">
    <location>
        <begin position="1"/>
        <end position="32"/>
    </location>
</feature>
<dbReference type="EMBL" id="KV425928">
    <property type="protein sequence ID" value="KZV97614.1"/>
    <property type="molecule type" value="Genomic_DNA"/>
</dbReference>
<reference evidence="4 5" key="1">
    <citation type="journal article" date="2016" name="Mol. Biol. Evol.">
        <title>Comparative Genomics of Early-Diverging Mushroom-Forming Fungi Provides Insights into the Origins of Lignocellulose Decay Capabilities.</title>
        <authorList>
            <person name="Nagy L.G."/>
            <person name="Riley R."/>
            <person name="Tritt A."/>
            <person name="Adam C."/>
            <person name="Daum C."/>
            <person name="Floudas D."/>
            <person name="Sun H."/>
            <person name="Yadav J.S."/>
            <person name="Pangilinan J."/>
            <person name="Larsson K.H."/>
            <person name="Matsuura K."/>
            <person name="Barry K."/>
            <person name="Labutti K."/>
            <person name="Kuo R."/>
            <person name="Ohm R.A."/>
            <person name="Bhattacharya S.S."/>
            <person name="Shirouzu T."/>
            <person name="Yoshinaga Y."/>
            <person name="Martin F.M."/>
            <person name="Grigoriev I.V."/>
            <person name="Hibbett D.S."/>
        </authorList>
    </citation>
    <scope>NUCLEOTIDE SEQUENCE [LARGE SCALE GENOMIC DNA]</scope>
    <source>
        <strain evidence="4 5">HHB12029</strain>
    </source>
</reference>
<evidence type="ECO:0000259" key="3">
    <source>
        <dbReference type="Pfam" id="PF20153"/>
    </source>
</evidence>
<dbReference type="AlphaFoldDB" id="A0A165LAW6"/>
<evidence type="ECO:0000256" key="1">
    <source>
        <dbReference type="SAM" id="MobiDB-lite"/>
    </source>
</evidence>
<keyword evidence="2" id="KW-1133">Transmembrane helix</keyword>
<dbReference type="InParanoid" id="A0A165LAW6"/>
<accession>A0A165LAW6</accession>
<dbReference type="OrthoDB" id="3219854at2759"/>
<keyword evidence="2" id="KW-0812">Transmembrane</keyword>
<feature type="transmembrane region" description="Helical" evidence="2">
    <location>
        <begin position="76"/>
        <end position="94"/>
    </location>
</feature>
<evidence type="ECO:0000313" key="4">
    <source>
        <dbReference type="EMBL" id="KZV97614.1"/>
    </source>
</evidence>
<name>A0A165LAW6_EXIGL</name>
<feature type="compositionally biased region" description="Polar residues" evidence="1">
    <location>
        <begin position="1"/>
        <end position="14"/>
    </location>
</feature>
<organism evidence="4 5">
    <name type="scientific">Exidia glandulosa HHB12029</name>
    <dbReference type="NCBI Taxonomy" id="1314781"/>
    <lineage>
        <taxon>Eukaryota</taxon>
        <taxon>Fungi</taxon>
        <taxon>Dikarya</taxon>
        <taxon>Basidiomycota</taxon>
        <taxon>Agaricomycotina</taxon>
        <taxon>Agaricomycetes</taxon>
        <taxon>Auriculariales</taxon>
        <taxon>Exidiaceae</taxon>
        <taxon>Exidia</taxon>
    </lineage>
</organism>
<proteinExistence type="predicted"/>
<evidence type="ECO:0000256" key="2">
    <source>
        <dbReference type="SAM" id="Phobius"/>
    </source>
</evidence>
<keyword evidence="5" id="KW-1185">Reference proteome</keyword>
<keyword evidence="2" id="KW-0472">Membrane</keyword>
<feature type="transmembrane region" description="Helical" evidence="2">
    <location>
        <begin position="236"/>
        <end position="262"/>
    </location>
</feature>
<dbReference type="Proteomes" id="UP000077266">
    <property type="component" value="Unassembled WGS sequence"/>
</dbReference>
<dbReference type="STRING" id="1314781.A0A165LAW6"/>
<feature type="transmembrane region" description="Helical" evidence="2">
    <location>
        <begin position="201"/>
        <end position="230"/>
    </location>
</feature>
<dbReference type="Pfam" id="PF20153">
    <property type="entry name" value="DUF6535"/>
    <property type="match status" value="1"/>
</dbReference>